<dbReference type="Proteomes" id="UP000314294">
    <property type="component" value="Unassembled WGS sequence"/>
</dbReference>
<protein>
    <submittedName>
        <fullName evidence="2">Uncharacterized protein</fullName>
    </submittedName>
</protein>
<dbReference type="AlphaFoldDB" id="A0A4Z2HMN9"/>
<sequence>MKLPPNNVTNQNSASQPRNTPLTYQTLGSIVQSGHTASTTFDVLRVDDVDFAVLLSLFGGPFGPRAGHQVIGAVVLFEADEVEGNRAELPRAAALQEHHLVVVGDAPVKREKGPM</sequence>
<dbReference type="EMBL" id="SRLO01000217">
    <property type="protein sequence ID" value="TNN66555.1"/>
    <property type="molecule type" value="Genomic_DNA"/>
</dbReference>
<name>A0A4Z2HMN9_9TELE</name>
<accession>A0A4Z2HMN9</accession>
<keyword evidence="3" id="KW-1185">Reference proteome</keyword>
<reference evidence="2 3" key="1">
    <citation type="submission" date="2019-03" db="EMBL/GenBank/DDBJ databases">
        <title>First draft genome of Liparis tanakae, snailfish: a comprehensive survey of snailfish specific genes.</title>
        <authorList>
            <person name="Kim W."/>
            <person name="Song I."/>
            <person name="Jeong J.-H."/>
            <person name="Kim D."/>
            <person name="Kim S."/>
            <person name="Ryu S."/>
            <person name="Song J.Y."/>
            <person name="Lee S.K."/>
        </authorList>
    </citation>
    <scope>NUCLEOTIDE SEQUENCE [LARGE SCALE GENOMIC DNA]</scope>
    <source>
        <tissue evidence="2">Muscle</tissue>
    </source>
</reference>
<feature type="region of interest" description="Disordered" evidence="1">
    <location>
        <begin position="1"/>
        <end position="21"/>
    </location>
</feature>
<gene>
    <name evidence="2" type="ORF">EYF80_023241</name>
</gene>
<evidence type="ECO:0000313" key="2">
    <source>
        <dbReference type="EMBL" id="TNN66555.1"/>
    </source>
</evidence>
<comment type="caution">
    <text evidence="2">The sequence shown here is derived from an EMBL/GenBank/DDBJ whole genome shotgun (WGS) entry which is preliminary data.</text>
</comment>
<evidence type="ECO:0000256" key="1">
    <source>
        <dbReference type="SAM" id="MobiDB-lite"/>
    </source>
</evidence>
<proteinExistence type="predicted"/>
<organism evidence="2 3">
    <name type="scientific">Liparis tanakae</name>
    <name type="common">Tanaka's snailfish</name>
    <dbReference type="NCBI Taxonomy" id="230148"/>
    <lineage>
        <taxon>Eukaryota</taxon>
        <taxon>Metazoa</taxon>
        <taxon>Chordata</taxon>
        <taxon>Craniata</taxon>
        <taxon>Vertebrata</taxon>
        <taxon>Euteleostomi</taxon>
        <taxon>Actinopterygii</taxon>
        <taxon>Neopterygii</taxon>
        <taxon>Teleostei</taxon>
        <taxon>Neoteleostei</taxon>
        <taxon>Acanthomorphata</taxon>
        <taxon>Eupercaria</taxon>
        <taxon>Perciformes</taxon>
        <taxon>Cottioidei</taxon>
        <taxon>Cottales</taxon>
        <taxon>Liparidae</taxon>
        <taxon>Liparis</taxon>
    </lineage>
</organism>
<evidence type="ECO:0000313" key="3">
    <source>
        <dbReference type="Proteomes" id="UP000314294"/>
    </source>
</evidence>